<proteinExistence type="predicted"/>
<reference evidence="1" key="1">
    <citation type="journal article" date="2023" name="Mol. Ecol. Resour.">
        <title>Chromosome-level genome assembly of a triploid poplar Populus alba 'Berolinensis'.</title>
        <authorList>
            <person name="Chen S."/>
            <person name="Yu Y."/>
            <person name="Wang X."/>
            <person name="Wang S."/>
            <person name="Zhang T."/>
            <person name="Zhou Y."/>
            <person name="He R."/>
            <person name="Meng N."/>
            <person name="Wang Y."/>
            <person name="Liu W."/>
            <person name="Liu Z."/>
            <person name="Liu J."/>
            <person name="Guo Q."/>
            <person name="Huang H."/>
            <person name="Sederoff R.R."/>
            <person name="Wang G."/>
            <person name="Qu G."/>
            <person name="Chen S."/>
        </authorList>
    </citation>
    <scope>NUCLEOTIDE SEQUENCE</scope>
    <source>
        <strain evidence="1">SC-2020</strain>
    </source>
</reference>
<accession>A0AAD6VXT7</accession>
<organism evidence="1 2">
    <name type="scientific">Populus alba x Populus x berolinensis</name>
    <dbReference type="NCBI Taxonomy" id="444605"/>
    <lineage>
        <taxon>Eukaryota</taxon>
        <taxon>Viridiplantae</taxon>
        <taxon>Streptophyta</taxon>
        <taxon>Embryophyta</taxon>
        <taxon>Tracheophyta</taxon>
        <taxon>Spermatophyta</taxon>
        <taxon>Magnoliopsida</taxon>
        <taxon>eudicotyledons</taxon>
        <taxon>Gunneridae</taxon>
        <taxon>Pentapetalae</taxon>
        <taxon>rosids</taxon>
        <taxon>fabids</taxon>
        <taxon>Malpighiales</taxon>
        <taxon>Salicaceae</taxon>
        <taxon>Saliceae</taxon>
        <taxon>Populus</taxon>
    </lineage>
</organism>
<keyword evidence="2" id="KW-1185">Reference proteome</keyword>
<dbReference type="Proteomes" id="UP001164929">
    <property type="component" value="Chromosome 6"/>
</dbReference>
<dbReference type="AlphaFoldDB" id="A0AAD6VXT7"/>
<evidence type="ECO:0000313" key="1">
    <source>
        <dbReference type="EMBL" id="KAJ6991755.1"/>
    </source>
</evidence>
<name>A0AAD6VXT7_9ROSI</name>
<evidence type="ECO:0000313" key="2">
    <source>
        <dbReference type="Proteomes" id="UP001164929"/>
    </source>
</evidence>
<protein>
    <submittedName>
        <fullName evidence="1">Uncharacterized protein</fullName>
    </submittedName>
</protein>
<comment type="caution">
    <text evidence="1">The sequence shown here is derived from an EMBL/GenBank/DDBJ whole genome shotgun (WGS) entry which is preliminary data.</text>
</comment>
<gene>
    <name evidence="1" type="ORF">NC653_015175</name>
</gene>
<dbReference type="EMBL" id="JAQIZT010000006">
    <property type="protein sequence ID" value="KAJ6991755.1"/>
    <property type="molecule type" value="Genomic_DNA"/>
</dbReference>
<sequence>MTPVKEQLICASSPSVPSSPNYQITNIEKDFRRDIFENYCLRFKSTTPQLIYDHSNDSRGSKQRFSSSEAETICFLLQLSITPVPSLLAALRVFCFPEKLKILVDGGAFPEIHVDSIPA</sequence>